<organism evidence="2 3">
    <name type="scientific">Byssothecium circinans</name>
    <dbReference type="NCBI Taxonomy" id="147558"/>
    <lineage>
        <taxon>Eukaryota</taxon>
        <taxon>Fungi</taxon>
        <taxon>Dikarya</taxon>
        <taxon>Ascomycota</taxon>
        <taxon>Pezizomycotina</taxon>
        <taxon>Dothideomycetes</taxon>
        <taxon>Pleosporomycetidae</taxon>
        <taxon>Pleosporales</taxon>
        <taxon>Massarineae</taxon>
        <taxon>Massarinaceae</taxon>
        <taxon>Byssothecium</taxon>
    </lineage>
</organism>
<reference evidence="2" key="1">
    <citation type="journal article" date="2020" name="Stud. Mycol.">
        <title>101 Dothideomycetes genomes: a test case for predicting lifestyles and emergence of pathogens.</title>
        <authorList>
            <person name="Haridas S."/>
            <person name="Albert R."/>
            <person name="Binder M."/>
            <person name="Bloem J."/>
            <person name="Labutti K."/>
            <person name="Salamov A."/>
            <person name="Andreopoulos B."/>
            <person name="Baker S."/>
            <person name="Barry K."/>
            <person name="Bills G."/>
            <person name="Bluhm B."/>
            <person name="Cannon C."/>
            <person name="Castanera R."/>
            <person name="Culley D."/>
            <person name="Daum C."/>
            <person name="Ezra D."/>
            <person name="Gonzalez J."/>
            <person name="Henrissat B."/>
            <person name="Kuo A."/>
            <person name="Liang C."/>
            <person name="Lipzen A."/>
            <person name="Lutzoni F."/>
            <person name="Magnuson J."/>
            <person name="Mondo S."/>
            <person name="Nolan M."/>
            <person name="Ohm R."/>
            <person name="Pangilinan J."/>
            <person name="Park H.-J."/>
            <person name="Ramirez L."/>
            <person name="Alfaro M."/>
            <person name="Sun H."/>
            <person name="Tritt A."/>
            <person name="Yoshinaga Y."/>
            <person name="Zwiers L.-H."/>
            <person name="Turgeon B."/>
            <person name="Goodwin S."/>
            <person name="Spatafora J."/>
            <person name="Crous P."/>
            <person name="Grigoriev I."/>
        </authorList>
    </citation>
    <scope>NUCLEOTIDE SEQUENCE</scope>
    <source>
        <strain evidence="2">CBS 675.92</strain>
    </source>
</reference>
<sequence length="339" mass="37471">MASESPKSAQMASLKGVETVEGWNENLFYAYAQKSDYAQSPPYILTFANASVCDQWWRLVQREYPDSSRIGPQLFVLKGDDLQEQIQDNPKFYDLRNKWFYTPGNGVIPLQDYKGHPVTTTPTQRPAVEEKKPEAFDMKALSTALDKMNDMISENSAQIRALSVAQSEGLQRMQEINESNTLQIKALAESQAKLQNMVNENASQYIALSNSSFANNEQIKSVLQSTATQTKALADGQVQLSKTCEGMMRTIDNLGQTVGRVSENMSMIGSAASDAGSSTTNGSIGALANRISPPPRKLNRKIKGVWYEYDPSPTPVQSPRKKVNFLDTPPKSPLATKQS</sequence>
<evidence type="ECO:0000313" key="2">
    <source>
        <dbReference type="EMBL" id="KAF1951552.1"/>
    </source>
</evidence>
<dbReference type="Proteomes" id="UP000800035">
    <property type="component" value="Unassembled WGS sequence"/>
</dbReference>
<dbReference type="AlphaFoldDB" id="A0A6A5TIS3"/>
<evidence type="ECO:0000256" key="1">
    <source>
        <dbReference type="SAM" id="MobiDB-lite"/>
    </source>
</evidence>
<accession>A0A6A5TIS3</accession>
<feature type="region of interest" description="Disordered" evidence="1">
    <location>
        <begin position="308"/>
        <end position="339"/>
    </location>
</feature>
<gene>
    <name evidence="2" type="ORF">CC80DRAFT_495954</name>
</gene>
<name>A0A6A5TIS3_9PLEO</name>
<dbReference type="EMBL" id="ML977016">
    <property type="protein sequence ID" value="KAF1951552.1"/>
    <property type="molecule type" value="Genomic_DNA"/>
</dbReference>
<dbReference type="OrthoDB" id="5364171at2759"/>
<protein>
    <submittedName>
        <fullName evidence="2">Uncharacterized protein</fullName>
    </submittedName>
</protein>
<evidence type="ECO:0000313" key="3">
    <source>
        <dbReference type="Proteomes" id="UP000800035"/>
    </source>
</evidence>
<proteinExistence type="predicted"/>
<keyword evidence="3" id="KW-1185">Reference proteome</keyword>